<organism evidence="19 20">
    <name type="scientific">Strigamia maritima</name>
    <name type="common">European centipede</name>
    <name type="synonym">Geophilus maritimus</name>
    <dbReference type="NCBI Taxonomy" id="126957"/>
    <lineage>
        <taxon>Eukaryota</taxon>
        <taxon>Metazoa</taxon>
        <taxon>Ecdysozoa</taxon>
        <taxon>Arthropoda</taxon>
        <taxon>Myriapoda</taxon>
        <taxon>Chilopoda</taxon>
        <taxon>Pleurostigmophora</taxon>
        <taxon>Geophilomorpha</taxon>
        <taxon>Linotaeniidae</taxon>
        <taxon>Strigamia</taxon>
    </lineage>
</organism>
<keyword evidence="15" id="KW-0472">Membrane</keyword>
<keyword evidence="3" id="KW-0272">Extracellular matrix</keyword>
<keyword evidence="20" id="KW-1185">Reference proteome</keyword>
<evidence type="ECO:0000256" key="13">
    <source>
        <dbReference type="SAM" id="Coils"/>
    </source>
</evidence>
<dbReference type="Pfam" id="PF00053">
    <property type="entry name" value="EGF_laminin"/>
    <property type="match status" value="12"/>
</dbReference>
<dbReference type="InterPro" id="IPR002049">
    <property type="entry name" value="LE_dom"/>
</dbReference>
<dbReference type="HOGENOM" id="CLU_001560_2_0_1"/>
<feature type="domain" description="Laminin N-terminal" evidence="18">
    <location>
        <begin position="259"/>
        <end position="495"/>
    </location>
</feature>
<evidence type="ECO:0000256" key="5">
    <source>
        <dbReference type="ARBA" id="ARBA00022737"/>
    </source>
</evidence>
<feature type="domain" description="Laminin EGF-like" evidence="16">
    <location>
        <begin position="1345"/>
        <end position="1391"/>
    </location>
</feature>
<dbReference type="SUPFAM" id="SSF57196">
    <property type="entry name" value="EGF/Laminin"/>
    <property type="match status" value="12"/>
</dbReference>
<sequence>MGPPTWIYHFTLTSVLILGLIICLQVKGEISGQRRKSDPREEYRVSQGKGRIKNKDDLTLSEFLSDQPRQDRQDRKHRTHHQRRHSTPRTRHLEDVDHGGSRHRQEQTNYRHRQEQTNYRHRQEQTHYRQTETHHRETHRHSGQQQPETVTSHYSRTVWANRSYATGSYFERHRPTTQRSRYPTPLPVESSVDPCDELLHREDIYGKYSPGDILDLGLDPHGCLEFNMTLPEDPIHPLTRWYNPSGSQVGPYRIPESCDYSQCYPVTGDLLIGRESMLGATSTCGLYTKERFCIVSHLEDKKKCFHCDSREHNLARGQSHRIENIVYRLESRKKTWWQSESGKEQVSIQLDLEAEFHFTHLIIKFKTFRPAAMFIERSQDHGLTWQVYRYFAYDCAESFPGIPRGPPRSISDVICESRYSEVAPSTRGELIYRVLPPNFRNYDPWSGEVQNLLKMTNLRINFTRLHTLGDNLLDQRNEIKEKYYYAIYNMVVRGSCSCYGHASQCDPINPDKKYPKEMVHGRCNCTHFTTGLNCEKCMDFFNDLPWKPANGTQTNACKRCNCHEHADRCHFDAAIFAATGNSSGGVCDECQHNTMGRQCEMCKHFYYRDYSRDMTDPYACLPCDCDPRGSLDNGICDSISDQEYHLEAGRCYCKANVQGRRCDRCQDGYWNFQESNHNGCDACTCHPLGTVSGIGCNQYSGECTCKRYVTGRDCNQCMPEHWGLSDDRDGCHPCDCDPGGAFDNNCDVISGQCRCRAHVTGRACDRPDTGYFAGLLDYYVYEAELARGCDNCDVIVREPWSDREASWTGIGFMRGYEGSKIEFDVSNIQRTMDYDIVIRYEPQLPRTWEEAHIIIERPGPVDRNDKCAGVVSHDDFKRAQLHSGNRDVIVFPPVCLERGRNYKIILELKRYDTHVDTPTATILIDSIALIPRVESIPFFQDTTRNEHRRQEFERFRCGQAFSSVIKPTLPEICKKYLISIGFYVYEEALECNCDPTGSTSAICDNLGGQCSCKSHVVGRRCDRCAPGTYGFSPSGCRACDCDSVGSQDNFCDGHSGQCKCRQNTYGRQCDECQPGFWNYPTCIRCECNGHADTCDSRTGHCLDCRDFSVGNQCEGCLTGYYGDPRIGINIPCRACQCPGLKDSGHSYADTCYLDNHLHTVVCNCPEGYAGERCDRCANNYYGNPDTPGGRCESCNCNSNIDVLRPGNCDARSGECKQCLFNTEGFYCDRCKAGFFGDAVEQLCQECVCNFLGVDPQAGACNRITGQCPCLPNVIGQKCDECERNHWKLASGEGCEACDCDAYGSHSDQCNEYDGQCECKPGYGGRRCNECQQNYWGNPNVECFACNCDQAGSTSLQCHRNNGSCICQEGIGGERCDKCARGYIGKAPYCDPCGECFDNWDLTINNLRDETYRLIEVAKRINQTGLDLQKNQKYYKEVDTEVDDTTNRISEAKYQLDDLKIKAKQVEKEANDLKNEARILQEADVDGALNITRDAHRRSQIAQAKVDGLERSIELSKHERKRTENIIEKGESHFNRTFMENEASLSEVVSMFI</sequence>
<feature type="disulfide bond" evidence="12">
    <location>
        <begin position="1104"/>
        <end position="1113"/>
    </location>
</feature>
<evidence type="ECO:0000256" key="10">
    <source>
        <dbReference type="ARBA" id="ARBA00023180"/>
    </source>
</evidence>
<feature type="domain" description="Laminin EGF-like" evidence="16">
    <location>
        <begin position="1297"/>
        <end position="1344"/>
    </location>
</feature>
<feature type="disulfide bond" evidence="12">
    <location>
        <begin position="993"/>
        <end position="1010"/>
    </location>
</feature>
<comment type="caution">
    <text evidence="12">Lacks conserved residue(s) required for the propagation of feature annotation.</text>
</comment>
<dbReference type="OMA" id="NYRHRQE"/>
<name>T1IRE1_STRMM</name>
<dbReference type="SMART" id="SM00136">
    <property type="entry name" value="LamNT"/>
    <property type="match status" value="1"/>
</dbReference>
<dbReference type="PROSITE" id="PS50027">
    <property type="entry name" value="EGF_LAM_2"/>
    <property type="match status" value="9"/>
</dbReference>
<dbReference type="FunFam" id="2.10.25.10:FF:000065">
    <property type="entry name" value="Laminin subunit beta 1"/>
    <property type="match status" value="1"/>
</dbReference>
<feature type="domain" description="Laminin EGF-like" evidence="16">
    <location>
        <begin position="683"/>
        <end position="733"/>
    </location>
</feature>
<reference evidence="19" key="2">
    <citation type="submission" date="2015-02" db="UniProtKB">
        <authorList>
            <consortium name="EnsemblMetazoa"/>
        </authorList>
    </citation>
    <scope>IDENTIFICATION</scope>
</reference>
<feature type="compositionally biased region" description="Basic and acidic residues" evidence="14">
    <location>
        <begin position="35"/>
        <end position="44"/>
    </location>
</feature>
<feature type="domain" description="Laminin EGF-like" evidence="16">
    <location>
        <begin position="1246"/>
        <end position="1296"/>
    </location>
</feature>
<feature type="disulfide bond" evidence="12">
    <location>
        <begin position="1012"/>
        <end position="1021"/>
    </location>
</feature>
<feature type="disulfide bond" evidence="12">
    <location>
        <begin position="991"/>
        <end position="1003"/>
    </location>
</feature>
<dbReference type="PROSITE" id="PS51116">
    <property type="entry name" value="LAMININ_IVB"/>
    <property type="match status" value="1"/>
</dbReference>
<dbReference type="FunFam" id="2.10.25.10:FF:000138">
    <property type="entry name" value="Laminin subunit beta 1"/>
    <property type="match status" value="1"/>
</dbReference>
<keyword evidence="15" id="KW-0812">Transmembrane</keyword>
<dbReference type="SMART" id="SM00181">
    <property type="entry name" value="EGF"/>
    <property type="match status" value="8"/>
</dbReference>
<dbReference type="GO" id="GO:0043256">
    <property type="term" value="C:laminin complex"/>
    <property type="evidence" value="ECO:0007669"/>
    <property type="project" value="TreeGrafter"/>
</dbReference>
<dbReference type="Gene3D" id="2.10.25.10">
    <property type="entry name" value="Laminin"/>
    <property type="match status" value="11"/>
</dbReference>
<feature type="disulfide bond" evidence="12">
    <location>
        <begin position="1060"/>
        <end position="1069"/>
    </location>
</feature>
<evidence type="ECO:0000313" key="20">
    <source>
        <dbReference type="Proteomes" id="UP000014500"/>
    </source>
</evidence>
<keyword evidence="7" id="KW-0130">Cell adhesion</keyword>
<keyword evidence="11 12" id="KW-0424">Laminin EGF-like domain</keyword>
<evidence type="ECO:0000256" key="8">
    <source>
        <dbReference type="ARBA" id="ARBA00023054"/>
    </source>
</evidence>
<feature type="domain" description="Laminin EGF-like" evidence="16">
    <location>
        <begin position="1085"/>
        <end position="1134"/>
    </location>
</feature>
<feature type="domain" description="Laminin EGF-like" evidence="16">
    <location>
        <begin position="991"/>
        <end position="1038"/>
    </location>
</feature>
<feature type="compositionally biased region" description="Basic and acidic residues" evidence="14">
    <location>
        <begin position="121"/>
        <end position="135"/>
    </location>
</feature>
<evidence type="ECO:0000256" key="15">
    <source>
        <dbReference type="SAM" id="Phobius"/>
    </source>
</evidence>
<dbReference type="Gene3D" id="2.170.300.10">
    <property type="entry name" value="Tie2 ligand-binding domain superfamily"/>
    <property type="match status" value="1"/>
</dbReference>
<feature type="disulfide bond" evidence="12">
    <location>
        <begin position="1297"/>
        <end position="1309"/>
    </location>
</feature>
<evidence type="ECO:0000256" key="12">
    <source>
        <dbReference type="PROSITE-ProRule" id="PRU00460"/>
    </source>
</evidence>
<keyword evidence="15" id="KW-1133">Transmembrane helix</keyword>
<dbReference type="GO" id="GO:0009887">
    <property type="term" value="P:animal organ morphogenesis"/>
    <property type="evidence" value="ECO:0007669"/>
    <property type="project" value="TreeGrafter"/>
</dbReference>
<evidence type="ECO:0000256" key="2">
    <source>
        <dbReference type="ARBA" id="ARBA00022525"/>
    </source>
</evidence>
<dbReference type="Proteomes" id="UP000014500">
    <property type="component" value="Unassembled WGS sequence"/>
</dbReference>
<dbReference type="FunFam" id="2.10.25.10:FF:000130">
    <property type="entry name" value="Laminin subunit beta 1"/>
    <property type="match status" value="1"/>
</dbReference>
<dbReference type="PROSITE" id="PS01248">
    <property type="entry name" value="EGF_LAM_1"/>
    <property type="match status" value="4"/>
</dbReference>
<feature type="compositionally biased region" description="Polar residues" evidence="14">
    <location>
        <begin position="143"/>
        <end position="152"/>
    </location>
</feature>
<feature type="domain" description="Laminin EGF-like" evidence="16">
    <location>
        <begin position="1039"/>
        <end position="1084"/>
    </location>
</feature>
<accession>T1IRE1</accession>
<dbReference type="InterPro" id="IPR050440">
    <property type="entry name" value="Laminin/Netrin_ECM"/>
</dbReference>
<keyword evidence="2" id="KW-0964">Secreted</keyword>
<dbReference type="GO" id="GO:0070831">
    <property type="term" value="P:basement membrane assembly"/>
    <property type="evidence" value="ECO:0007669"/>
    <property type="project" value="TreeGrafter"/>
</dbReference>
<feature type="disulfide bond" evidence="12">
    <location>
        <begin position="1269"/>
        <end position="1278"/>
    </location>
</feature>
<keyword evidence="6" id="KW-0084">Basement membrane</keyword>
<evidence type="ECO:0000259" key="17">
    <source>
        <dbReference type="PROSITE" id="PS51116"/>
    </source>
</evidence>
<dbReference type="GO" id="GO:0009888">
    <property type="term" value="P:tissue development"/>
    <property type="evidence" value="ECO:0007669"/>
    <property type="project" value="TreeGrafter"/>
</dbReference>
<dbReference type="InterPro" id="IPR056863">
    <property type="entry name" value="LMN_ATRN_NET-like_EGF"/>
</dbReference>
<dbReference type="GO" id="GO:0016477">
    <property type="term" value="P:cell migration"/>
    <property type="evidence" value="ECO:0007669"/>
    <property type="project" value="TreeGrafter"/>
</dbReference>
<evidence type="ECO:0000256" key="1">
    <source>
        <dbReference type="ARBA" id="ARBA00004302"/>
    </source>
</evidence>
<feature type="disulfide bond" evidence="12">
    <location>
        <begin position="734"/>
        <end position="746"/>
    </location>
</feature>
<feature type="disulfide bond" evidence="12">
    <location>
        <begin position="653"/>
        <end position="662"/>
    </location>
</feature>
<dbReference type="FunFam" id="2.10.25.10:FF:000084">
    <property type="entry name" value="Laminin subunit alpha 3"/>
    <property type="match status" value="1"/>
</dbReference>
<evidence type="ECO:0000256" key="11">
    <source>
        <dbReference type="ARBA" id="ARBA00023292"/>
    </source>
</evidence>
<evidence type="ECO:0000256" key="6">
    <source>
        <dbReference type="ARBA" id="ARBA00022869"/>
    </source>
</evidence>
<evidence type="ECO:0000256" key="14">
    <source>
        <dbReference type="SAM" id="MobiDB-lite"/>
    </source>
</evidence>
<dbReference type="PROSITE" id="PS51117">
    <property type="entry name" value="LAMININ_NTER"/>
    <property type="match status" value="1"/>
</dbReference>
<reference evidence="20" key="1">
    <citation type="submission" date="2011-05" db="EMBL/GenBank/DDBJ databases">
        <authorList>
            <person name="Richards S.R."/>
            <person name="Qu J."/>
            <person name="Jiang H."/>
            <person name="Jhangiani S.N."/>
            <person name="Agravi P."/>
            <person name="Goodspeed R."/>
            <person name="Gross S."/>
            <person name="Mandapat C."/>
            <person name="Jackson L."/>
            <person name="Mathew T."/>
            <person name="Pu L."/>
            <person name="Thornton R."/>
            <person name="Saada N."/>
            <person name="Wilczek-Boney K.B."/>
            <person name="Lee S."/>
            <person name="Kovar C."/>
            <person name="Wu Y."/>
            <person name="Scherer S.E."/>
            <person name="Worley K.C."/>
            <person name="Muzny D.M."/>
            <person name="Gibbs R."/>
        </authorList>
    </citation>
    <scope>NUCLEOTIDE SEQUENCE</scope>
    <source>
        <strain evidence="20">Brora</strain>
    </source>
</reference>
<dbReference type="Pfam" id="PF00055">
    <property type="entry name" value="Laminin_N"/>
    <property type="match status" value="1"/>
</dbReference>
<keyword evidence="8 13" id="KW-0175">Coiled coil</keyword>
<dbReference type="EnsemblMetazoa" id="SMAR003629-RA">
    <property type="protein sequence ID" value="SMAR003629-PA"/>
    <property type="gene ID" value="SMAR003629"/>
</dbReference>
<feature type="region of interest" description="Disordered" evidence="14">
    <location>
        <begin position="30"/>
        <end position="152"/>
    </location>
</feature>
<evidence type="ECO:0008006" key="21">
    <source>
        <dbReference type="Google" id="ProtNLM"/>
    </source>
</evidence>
<feature type="disulfide bond" evidence="12">
    <location>
        <begin position="1345"/>
        <end position="1357"/>
    </location>
</feature>
<dbReference type="FunFam" id="2.10.25.10:FF:000101">
    <property type="entry name" value="Laminin subunit beta 1"/>
    <property type="match status" value="1"/>
</dbReference>
<evidence type="ECO:0000259" key="16">
    <source>
        <dbReference type="PROSITE" id="PS50027"/>
    </source>
</evidence>
<dbReference type="GO" id="GO:0034446">
    <property type="term" value="P:substrate adhesion-dependent cell spreading"/>
    <property type="evidence" value="ECO:0007669"/>
    <property type="project" value="TreeGrafter"/>
</dbReference>
<keyword evidence="9 12" id="KW-1015">Disulfide bond</keyword>
<dbReference type="FunFam" id="2.10.25.10:FF:000145">
    <property type="entry name" value="Laminin subunit beta 1"/>
    <property type="match status" value="1"/>
</dbReference>
<dbReference type="GO" id="GO:0007411">
    <property type="term" value="P:axon guidance"/>
    <property type="evidence" value="ECO:0007669"/>
    <property type="project" value="TreeGrafter"/>
</dbReference>
<dbReference type="Pfam" id="PF24973">
    <property type="entry name" value="EGF_LMN_ATRN"/>
    <property type="match status" value="1"/>
</dbReference>
<evidence type="ECO:0000313" key="19">
    <source>
        <dbReference type="EnsemblMetazoa" id="SMAR003629-PA"/>
    </source>
</evidence>
<dbReference type="PANTHER" id="PTHR10574:SF375">
    <property type="entry name" value="LAMININ SUBUNIT BETA-1"/>
    <property type="match status" value="1"/>
</dbReference>
<dbReference type="PANTHER" id="PTHR10574">
    <property type="entry name" value="NETRIN/LAMININ-RELATED"/>
    <property type="match status" value="1"/>
</dbReference>
<dbReference type="SMART" id="SM00180">
    <property type="entry name" value="EGF_Lam"/>
    <property type="match status" value="13"/>
</dbReference>
<feature type="disulfide bond" evidence="12">
    <location>
        <begin position="736"/>
        <end position="753"/>
    </location>
</feature>
<dbReference type="STRING" id="126957.T1IRE1"/>
<feature type="coiled-coil region" evidence="13">
    <location>
        <begin position="1441"/>
        <end position="1482"/>
    </location>
</feature>
<dbReference type="CDD" id="cd00055">
    <property type="entry name" value="EGF_Lam"/>
    <property type="match status" value="13"/>
</dbReference>
<dbReference type="PhylomeDB" id="T1IRE1"/>
<feature type="compositionally biased region" description="Basic residues" evidence="14">
    <location>
        <begin position="75"/>
        <end position="90"/>
    </location>
</feature>
<evidence type="ECO:0000256" key="3">
    <source>
        <dbReference type="ARBA" id="ARBA00022530"/>
    </source>
</evidence>
<evidence type="ECO:0000256" key="9">
    <source>
        <dbReference type="ARBA" id="ARBA00023157"/>
    </source>
</evidence>
<dbReference type="FunFam" id="2.10.25.10:FF:000011">
    <property type="entry name" value="Cadherin EGF LAG seven-pass G-type receptor"/>
    <property type="match status" value="2"/>
</dbReference>
<feature type="disulfide bond" evidence="12">
    <location>
        <begin position="705"/>
        <end position="714"/>
    </location>
</feature>
<dbReference type="InterPro" id="IPR000742">
    <property type="entry name" value="EGF"/>
</dbReference>
<feature type="disulfide bond" evidence="12">
    <location>
        <begin position="1041"/>
        <end position="1058"/>
    </location>
</feature>
<dbReference type="InterPro" id="IPR013015">
    <property type="entry name" value="Laminin_IV_B"/>
</dbReference>
<keyword evidence="5" id="KW-0677">Repeat</keyword>
<feature type="disulfide bond" evidence="12">
    <location>
        <begin position="1366"/>
        <end position="1375"/>
    </location>
</feature>
<feature type="disulfide bond" evidence="12">
    <location>
        <begin position="1318"/>
        <end position="1327"/>
    </location>
</feature>
<dbReference type="PRINTS" id="PR00011">
    <property type="entry name" value="EGFLAMININ"/>
</dbReference>
<protein>
    <recommendedName>
        <fullName evidence="21">Laminin subunit beta-1</fullName>
    </recommendedName>
</protein>
<dbReference type="Gene3D" id="2.60.120.260">
    <property type="entry name" value="Galactose-binding domain-like"/>
    <property type="match status" value="1"/>
</dbReference>
<dbReference type="FunFam" id="2.10.25.10:FF:000280">
    <property type="entry name" value="Laminin subunit beta 4"/>
    <property type="match status" value="1"/>
</dbReference>
<feature type="domain" description="Laminin IV type B" evidence="17">
    <location>
        <begin position="773"/>
        <end position="985"/>
    </location>
</feature>
<evidence type="ECO:0000259" key="18">
    <source>
        <dbReference type="PROSITE" id="PS51117"/>
    </source>
</evidence>
<feature type="disulfide bond" evidence="12">
    <location>
        <begin position="1347"/>
        <end position="1364"/>
    </location>
</feature>
<feature type="domain" description="Laminin EGF-like" evidence="16">
    <location>
        <begin position="734"/>
        <end position="791"/>
    </location>
</feature>
<dbReference type="FunFam" id="2.170.300.10:FF:000001">
    <property type="entry name" value="Laminin subunit beta-1"/>
    <property type="match status" value="1"/>
</dbReference>
<dbReference type="FunFam" id="2.10.25.10:FF:000135">
    <property type="entry name" value="Laminin subunit beta 4"/>
    <property type="match status" value="2"/>
</dbReference>
<feature type="disulfide bond" evidence="12">
    <location>
        <begin position="1299"/>
        <end position="1316"/>
    </location>
</feature>
<feature type="disulfide bond" evidence="12">
    <location>
        <begin position="1039"/>
        <end position="1051"/>
    </location>
</feature>
<dbReference type="eggNOG" id="KOG0994">
    <property type="taxonomic scope" value="Eukaryota"/>
</dbReference>
<dbReference type="EMBL" id="JH431355">
    <property type="status" value="NOT_ANNOTATED_CDS"/>
    <property type="molecule type" value="Genomic_DNA"/>
</dbReference>
<feature type="disulfide bond" evidence="12">
    <location>
        <begin position="755"/>
        <end position="764"/>
    </location>
</feature>
<evidence type="ECO:0000256" key="4">
    <source>
        <dbReference type="ARBA" id="ARBA00022729"/>
    </source>
</evidence>
<proteinExistence type="predicted"/>
<feature type="disulfide bond" evidence="12">
    <location>
        <begin position="717"/>
        <end position="731"/>
    </location>
</feature>
<feature type="compositionally biased region" description="Basic and acidic residues" evidence="14">
    <location>
        <begin position="91"/>
        <end position="106"/>
    </location>
</feature>
<dbReference type="Pfam" id="PF21199">
    <property type="entry name" value="LAMININ_IV_B"/>
    <property type="match status" value="1"/>
</dbReference>
<dbReference type="InterPro" id="IPR008211">
    <property type="entry name" value="Laminin_N"/>
</dbReference>
<feature type="transmembrane region" description="Helical" evidence="15">
    <location>
        <begin position="6"/>
        <end position="26"/>
    </location>
</feature>
<keyword evidence="10" id="KW-0325">Glycoprotein</keyword>
<keyword evidence="4" id="KW-0732">Signal</keyword>
<dbReference type="FunFam" id="2.60.120.260:FF:000010">
    <property type="entry name" value="Laminin subunit beta 1"/>
    <property type="match status" value="1"/>
</dbReference>
<comment type="subcellular location">
    <subcellularLocation>
        <location evidence="1">Secreted</location>
        <location evidence="1">Extracellular space</location>
        <location evidence="1">Extracellular matrix</location>
        <location evidence="1">Basement membrane</location>
    </subcellularLocation>
</comment>
<feature type="domain" description="Laminin EGF-like" evidence="16">
    <location>
        <begin position="623"/>
        <end position="682"/>
    </location>
</feature>
<evidence type="ECO:0000256" key="7">
    <source>
        <dbReference type="ARBA" id="ARBA00022889"/>
    </source>
</evidence>